<gene>
    <name evidence="4" type="ORF">CLHUN_33170</name>
</gene>
<dbReference type="Proteomes" id="UP000191554">
    <property type="component" value="Unassembled WGS sequence"/>
</dbReference>
<dbReference type="Gene3D" id="3.30.70.2390">
    <property type="match status" value="1"/>
</dbReference>
<keyword evidence="5" id="KW-1185">Reference proteome</keyword>
<comment type="caution">
    <text evidence="4">The sequence shown here is derived from an EMBL/GenBank/DDBJ whole genome shotgun (WGS) entry which is preliminary data.</text>
</comment>
<dbReference type="InterPro" id="IPR027381">
    <property type="entry name" value="LytR/CpsA/Psr_C"/>
</dbReference>
<evidence type="ECO:0000256" key="2">
    <source>
        <dbReference type="SAM" id="Phobius"/>
    </source>
</evidence>
<evidence type="ECO:0000313" key="4">
    <source>
        <dbReference type="EMBL" id="OPX42833.1"/>
    </source>
</evidence>
<evidence type="ECO:0000313" key="5">
    <source>
        <dbReference type="Proteomes" id="UP000191554"/>
    </source>
</evidence>
<keyword evidence="2" id="KW-0472">Membrane</keyword>
<reference evidence="4 5" key="1">
    <citation type="submission" date="2017-03" db="EMBL/GenBank/DDBJ databases">
        <title>Genome sequence of Clostridium hungatei DSM 14427.</title>
        <authorList>
            <person name="Poehlein A."/>
            <person name="Daniel R."/>
        </authorList>
    </citation>
    <scope>NUCLEOTIDE SEQUENCE [LARGE SCALE GENOMIC DNA]</scope>
    <source>
        <strain evidence="4 5">DSM 14427</strain>
    </source>
</reference>
<evidence type="ECO:0000259" key="3">
    <source>
        <dbReference type="Pfam" id="PF13399"/>
    </source>
</evidence>
<dbReference type="Pfam" id="PF13399">
    <property type="entry name" value="LytR_C"/>
    <property type="match status" value="1"/>
</dbReference>
<protein>
    <recommendedName>
        <fullName evidence="3">LytR/CpsA/Psr regulator C-terminal domain-containing protein</fullName>
    </recommendedName>
</protein>
<dbReference type="STRING" id="48256.CLHUN_33170"/>
<organism evidence="4 5">
    <name type="scientific">Ruminiclostridium hungatei</name>
    <name type="common">Clostridium hungatei</name>
    <dbReference type="NCBI Taxonomy" id="48256"/>
    <lineage>
        <taxon>Bacteria</taxon>
        <taxon>Bacillati</taxon>
        <taxon>Bacillota</taxon>
        <taxon>Clostridia</taxon>
        <taxon>Eubacteriales</taxon>
        <taxon>Oscillospiraceae</taxon>
        <taxon>Ruminiclostridium</taxon>
    </lineage>
</organism>
<feature type="transmembrane region" description="Helical" evidence="2">
    <location>
        <begin position="7"/>
        <end position="29"/>
    </location>
</feature>
<keyword evidence="2" id="KW-0812">Transmembrane</keyword>
<proteinExistence type="predicted"/>
<name>A0A1V4SGH2_RUMHU</name>
<feature type="region of interest" description="Disordered" evidence="1">
    <location>
        <begin position="53"/>
        <end position="76"/>
    </location>
</feature>
<keyword evidence="2" id="KW-1133">Transmembrane helix</keyword>
<sequence length="171" mass="18602">MNKIIKFTFYGVGTFLLLFSSIIVGANFVRDSGVFDKEIVEVKKQPQNVQAATSSTPKKIIVDSDSSKGPAKDTPSVSTTVNNKKLVIEVINCTDKGGLAEDTREMLEAQGYTVSAGTGAEKQGTSKIIIRKKGVKTDVIKNVLKIMVEKEELQPDSRYDVTIILGSDFNP</sequence>
<dbReference type="OrthoDB" id="1739295at2"/>
<accession>A0A1V4SGH2</accession>
<dbReference type="AlphaFoldDB" id="A0A1V4SGH2"/>
<dbReference type="RefSeq" id="WP_080065754.1">
    <property type="nucleotide sequence ID" value="NZ_MZGX01000024.1"/>
</dbReference>
<evidence type="ECO:0000256" key="1">
    <source>
        <dbReference type="SAM" id="MobiDB-lite"/>
    </source>
</evidence>
<dbReference type="EMBL" id="MZGX01000024">
    <property type="protein sequence ID" value="OPX42833.1"/>
    <property type="molecule type" value="Genomic_DNA"/>
</dbReference>
<feature type="domain" description="LytR/CpsA/Psr regulator C-terminal" evidence="3">
    <location>
        <begin position="87"/>
        <end position="169"/>
    </location>
</feature>